<comment type="caution">
    <text evidence="2">The sequence shown here is derived from an EMBL/GenBank/DDBJ whole genome shotgun (WGS) entry which is preliminary data.</text>
</comment>
<protein>
    <recommendedName>
        <fullName evidence="1">Thioredoxin domain-containing protein</fullName>
    </recommendedName>
</protein>
<dbReference type="InterPro" id="IPR013766">
    <property type="entry name" value="Thioredoxin_domain"/>
</dbReference>
<dbReference type="InterPro" id="IPR036249">
    <property type="entry name" value="Thioredoxin-like_sf"/>
</dbReference>
<evidence type="ECO:0000259" key="1">
    <source>
        <dbReference type="PROSITE" id="PS51352"/>
    </source>
</evidence>
<reference evidence="2 3" key="1">
    <citation type="submission" date="2014-11" db="EMBL/GenBank/DDBJ databases">
        <title>Genome sequence of Flavihumibacter solisilvae 3-3.</title>
        <authorList>
            <person name="Zhou G."/>
            <person name="Li M."/>
            <person name="Wang G."/>
        </authorList>
    </citation>
    <scope>NUCLEOTIDE SEQUENCE [LARGE SCALE GENOMIC DNA]</scope>
    <source>
        <strain evidence="2 3">3-3</strain>
    </source>
</reference>
<dbReference type="AlphaFoldDB" id="A0A0C1L3J5"/>
<dbReference type="EMBL" id="JSVC01000015">
    <property type="protein sequence ID" value="KIC94171.1"/>
    <property type="molecule type" value="Genomic_DNA"/>
</dbReference>
<sequence>MKSVFTLVGMILLGFGSLNAQKLKKGVWKGSLLREDGQHIVFLFDVSYKQQQPVIHIINADERLEVKQVSQKGDSVFIEMPFFESSFALQLQKDGSLKGKWIKGTSRKTQEMPFVATPGVTERFPKGQPAAAKLGGKWELTFTSKNGNSEPAVAEFQQKGNKLTGSISLASGDYRYLEGIVKGDSLFLSTFDGSHAYVFKAKLAGSDRIESGVHYSGPVYTGNFSGKRNENAVLSMDEVAVKLKPGEDKLNFRFPDLDDKLVGIDDARFRNKVVVIQIMGSWCPNCMDETAYLSDFYKKNKERGIEMLALAYEYSLDNERSKKSLRKFQQRFNVDYPILLTGVTSSDTLRTEKTLPQITQIKSFPSTIFIGKDGKVKKVHGGFFGPATGDLYTQYTREFEETIDSLLVD</sequence>
<keyword evidence="3" id="KW-1185">Reference proteome</keyword>
<evidence type="ECO:0000313" key="2">
    <source>
        <dbReference type="EMBL" id="KIC94171.1"/>
    </source>
</evidence>
<dbReference type="Proteomes" id="UP000031408">
    <property type="component" value="Unassembled WGS sequence"/>
</dbReference>
<dbReference type="PANTHER" id="PTHR42852">
    <property type="entry name" value="THIOL:DISULFIDE INTERCHANGE PROTEIN DSBE"/>
    <property type="match status" value="1"/>
</dbReference>
<name>A0A0C1L3J5_9BACT</name>
<dbReference type="SUPFAM" id="SSF52833">
    <property type="entry name" value="Thioredoxin-like"/>
    <property type="match status" value="1"/>
</dbReference>
<dbReference type="PANTHER" id="PTHR42852:SF13">
    <property type="entry name" value="PROTEIN DIPZ"/>
    <property type="match status" value="1"/>
</dbReference>
<gene>
    <name evidence="2" type="ORF">OI18_14440</name>
</gene>
<evidence type="ECO:0000313" key="3">
    <source>
        <dbReference type="Proteomes" id="UP000031408"/>
    </source>
</evidence>
<dbReference type="PROSITE" id="PS51352">
    <property type="entry name" value="THIOREDOXIN_2"/>
    <property type="match status" value="1"/>
</dbReference>
<accession>A0A0C1L3J5</accession>
<dbReference type="Pfam" id="PF08534">
    <property type="entry name" value="Redoxin"/>
    <property type="match status" value="1"/>
</dbReference>
<dbReference type="GO" id="GO:0016491">
    <property type="term" value="F:oxidoreductase activity"/>
    <property type="evidence" value="ECO:0007669"/>
    <property type="project" value="InterPro"/>
</dbReference>
<dbReference type="InterPro" id="IPR013740">
    <property type="entry name" value="Redoxin"/>
</dbReference>
<dbReference type="Gene3D" id="3.40.30.10">
    <property type="entry name" value="Glutaredoxin"/>
    <property type="match status" value="1"/>
</dbReference>
<dbReference type="CDD" id="cd02966">
    <property type="entry name" value="TlpA_like_family"/>
    <property type="match status" value="1"/>
</dbReference>
<dbReference type="RefSeq" id="WP_039140843.1">
    <property type="nucleotide sequence ID" value="NZ_JSVC01000015.1"/>
</dbReference>
<proteinExistence type="predicted"/>
<feature type="domain" description="Thioredoxin" evidence="1">
    <location>
        <begin position="243"/>
        <end position="408"/>
    </location>
</feature>
<organism evidence="2 3">
    <name type="scientific">Flavihumibacter solisilvae</name>
    <dbReference type="NCBI Taxonomy" id="1349421"/>
    <lineage>
        <taxon>Bacteria</taxon>
        <taxon>Pseudomonadati</taxon>
        <taxon>Bacteroidota</taxon>
        <taxon>Chitinophagia</taxon>
        <taxon>Chitinophagales</taxon>
        <taxon>Chitinophagaceae</taxon>
        <taxon>Flavihumibacter</taxon>
    </lineage>
</organism>
<dbReference type="InterPro" id="IPR050553">
    <property type="entry name" value="Thioredoxin_ResA/DsbE_sf"/>
</dbReference>